<proteinExistence type="predicted"/>
<dbReference type="EMBL" id="LR796647">
    <property type="protein sequence ID" value="CAB4156858.1"/>
    <property type="molecule type" value="Genomic_DNA"/>
</dbReference>
<protein>
    <submittedName>
        <fullName evidence="2">Uncharacterized protein</fullName>
    </submittedName>
</protein>
<sequence length="151" mass="16679">MKYTGTSDGIAKGKRKGTEAFVKHVALLSKGNLCNNGTWGVRAVKGKPQYLSVHATGRAMDLSWRGKSRQEANKVIEMIVANADALGVELVLDYFPKPYGRGYKCTRKGWSKYTAPSLSGAPNGDWYHLEISPEFADDPKKVHEAFKALFK</sequence>
<dbReference type="EMBL" id="LR796366">
    <property type="protein sequence ID" value="CAB4139812.1"/>
    <property type="molecule type" value="Genomic_DNA"/>
</dbReference>
<reference evidence="2" key="1">
    <citation type="submission" date="2020-04" db="EMBL/GenBank/DDBJ databases">
        <authorList>
            <person name="Chiriac C."/>
            <person name="Salcher M."/>
            <person name="Ghai R."/>
            <person name="Kavagutti S V."/>
        </authorList>
    </citation>
    <scope>NUCLEOTIDE SEQUENCE</scope>
</reference>
<gene>
    <name evidence="1" type="ORF">UFOVP355_6</name>
    <name evidence="2" type="ORF">UFOVP677_6</name>
</gene>
<evidence type="ECO:0000313" key="2">
    <source>
        <dbReference type="EMBL" id="CAB4156858.1"/>
    </source>
</evidence>
<name>A0A6J5NIX7_9CAUD</name>
<organism evidence="2">
    <name type="scientific">uncultured Caudovirales phage</name>
    <dbReference type="NCBI Taxonomy" id="2100421"/>
    <lineage>
        <taxon>Viruses</taxon>
        <taxon>Duplodnaviria</taxon>
        <taxon>Heunggongvirae</taxon>
        <taxon>Uroviricota</taxon>
        <taxon>Caudoviricetes</taxon>
        <taxon>Peduoviridae</taxon>
        <taxon>Maltschvirus</taxon>
        <taxon>Maltschvirus maltsch</taxon>
    </lineage>
</organism>
<evidence type="ECO:0000313" key="1">
    <source>
        <dbReference type="EMBL" id="CAB4139812.1"/>
    </source>
</evidence>
<accession>A0A6J5NIX7</accession>